<dbReference type="InterPro" id="IPR036034">
    <property type="entry name" value="PDZ_sf"/>
</dbReference>
<evidence type="ECO:0000256" key="5">
    <source>
        <dbReference type="ARBA" id="ARBA00022825"/>
    </source>
</evidence>
<gene>
    <name evidence="7" type="ORF">I5L79_05015</name>
</gene>
<dbReference type="InterPro" id="IPR009003">
    <property type="entry name" value="Peptidase_S1_PA"/>
</dbReference>
<sequence>MLGLMASAVLGGSVAVGGYKLLEPERTNSPQALVADPNVRYTSELRSSDYVVPEGLNFVAAAGSVTPAVVHVMTEYAPKMTQNDQIRMDPFLRQFFGDDLDQYQGRGRSQGPQMGSGSGVIIAANGYIVTNNHVIDKADKIEVVLDDKRKYQAELVGADPTTDLALLKVKADNLPFVRYGNSDDVKVGEWVLAVGNPFNLNSTVTAGIISAKGRNINILQREDRMGVESFLQTDAVVNPGNSGGALVNLKGDLIGINSAIASRSGSFEGYSFAVPSSIVSKVVDDLLKYKVVQRALLGVNIREVDATLASEKKLNTLNGVYVMGMSKNSAAADAGLKEGDIITEINGAKVNTSSQLQEQVARFRPGDKIKVTYLRDDKERTASATLRNATGTTDVVREESMASVEYEGAKFAPLTRQEMNRLDLEGGAKISGVRGSNFKETGIGDGFIITRIDKNKVTKPQDVKRFLEEAKNNQGALVEGIYPDGRKAFYPIGQAQ</sequence>
<keyword evidence="3" id="KW-0677">Repeat</keyword>
<dbReference type="Proteomes" id="UP000601099">
    <property type="component" value="Unassembled WGS sequence"/>
</dbReference>
<dbReference type="InterPro" id="IPR001478">
    <property type="entry name" value="PDZ"/>
</dbReference>
<dbReference type="Pfam" id="PF13365">
    <property type="entry name" value="Trypsin_2"/>
    <property type="match status" value="1"/>
</dbReference>
<evidence type="ECO:0000313" key="7">
    <source>
        <dbReference type="EMBL" id="MBG8552896.1"/>
    </source>
</evidence>
<dbReference type="Gene3D" id="2.30.42.10">
    <property type="match status" value="1"/>
</dbReference>
<dbReference type="SUPFAM" id="SSF50156">
    <property type="entry name" value="PDZ domain-like"/>
    <property type="match status" value="1"/>
</dbReference>
<organism evidence="7 8">
    <name type="scientific">Hymenobacter guriensis</name>
    <dbReference type="NCBI Taxonomy" id="2793065"/>
    <lineage>
        <taxon>Bacteria</taxon>
        <taxon>Pseudomonadati</taxon>
        <taxon>Bacteroidota</taxon>
        <taxon>Cytophagia</taxon>
        <taxon>Cytophagales</taxon>
        <taxon>Hymenobacteraceae</taxon>
        <taxon>Hymenobacter</taxon>
    </lineage>
</organism>
<feature type="domain" description="PDZ" evidence="6">
    <location>
        <begin position="286"/>
        <end position="377"/>
    </location>
</feature>
<dbReference type="EMBL" id="JADWYK010000002">
    <property type="protein sequence ID" value="MBG8552896.1"/>
    <property type="molecule type" value="Genomic_DNA"/>
</dbReference>
<dbReference type="PANTHER" id="PTHR43343">
    <property type="entry name" value="PEPTIDASE S12"/>
    <property type="match status" value="1"/>
</dbReference>
<evidence type="ECO:0000256" key="4">
    <source>
        <dbReference type="ARBA" id="ARBA00022801"/>
    </source>
</evidence>
<keyword evidence="5" id="KW-0720">Serine protease</keyword>
<dbReference type="PRINTS" id="PR00834">
    <property type="entry name" value="PROTEASES2C"/>
</dbReference>
<dbReference type="InterPro" id="IPR051201">
    <property type="entry name" value="Chloro_Bact_Ser_Proteases"/>
</dbReference>
<dbReference type="Pfam" id="PF13180">
    <property type="entry name" value="PDZ_2"/>
    <property type="match status" value="1"/>
</dbReference>
<comment type="caution">
    <text evidence="7">The sequence shown here is derived from an EMBL/GenBank/DDBJ whole genome shotgun (WGS) entry which is preliminary data.</text>
</comment>
<dbReference type="PROSITE" id="PS50106">
    <property type="entry name" value="PDZ"/>
    <property type="match status" value="1"/>
</dbReference>
<reference evidence="7 8" key="1">
    <citation type="submission" date="2020-11" db="EMBL/GenBank/DDBJ databases">
        <title>Hymenobacter sp.</title>
        <authorList>
            <person name="Kim M.K."/>
        </authorList>
    </citation>
    <scope>NUCLEOTIDE SEQUENCE [LARGE SCALE GENOMIC DNA]</scope>
    <source>
        <strain evidence="7 8">BT594</strain>
    </source>
</reference>
<dbReference type="Gene3D" id="2.40.10.120">
    <property type="match status" value="1"/>
</dbReference>
<evidence type="ECO:0000313" key="8">
    <source>
        <dbReference type="Proteomes" id="UP000601099"/>
    </source>
</evidence>
<dbReference type="SMART" id="SM00228">
    <property type="entry name" value="PDZ"/>
    <property type="match status" value="1"/>
</dbReference>
<dbReference type="InterPro" id="IPR001940">
    <property type="entry name" value="Peptidase_S1C"/>
</dbReference>
<name>A0ABS0KYG0_9BACT</name>
<keyword evidence="8" id="KW-1185">Reference proteome</keyword>
<evidence type="ECO:0000256" key="2">
    <source>
        <dbReference type="ARBA" id="ARBA00022729"/>
    </source>
</evidence>
<keyword evidence="2" id="KW-0732">Signal</keyword>
<evidence type="ECO:0000256" key="1">
    <source>
        <dbReference type="ARBA" id="ARBA00022670"/>
    </source>
</evidence>
<dbReference type="NCBIfam" id="TIGR02037">
    <property type="entry name" value="degP_htrA_DO"/>
    <property type="match status" value="1"/>
</dbReference>
<keyword evidence="1" id="KW-0645">Protease</keyword>
<accession>A0ABS0KYG0</accession>
<dbReference type="InterPro" id="IPR011782">
    <property type="entry name" value="Pept_S1C_Do"/>
</dbReference>
<evidence type="ECO:0000259" key="6">
    <source>
        <dbReference type="PROSITE" id="PS50106"/>
    </source>
</evidence>
<evidence type="ECO:0000256" key="3">
    <source>
        <dbReference type="ARBA" id="ARBA00022737"/>
    </source>
</evidence>
<keyword evidence="4" id="KW-0378">Hydrolase</keyword>
<proteinExistence type="predicted"/>
<dbReference type="SUPFAM" id="SSF50494">
    <property type="entry name" value="Trypsin-like serine proteases"/>
    <property type="match status" value="1"/>
</dbReference>
<dbReference type="PANTHER" id="PTHR43343:SF3">
    <property type="entry name" value="PROTEASE DO-LIKE 8, CHLOROPLASTIC"/>
    <property type="match status" value="1"/>
</dbReference>
<protein>
    <submittedName>
        <fullName evidence="7">Do family serine endopeptidase</fullName>
    </submittedName>
</protein>